<dbReference type="InterPro" id="IPR028973">
    <property type="entry name" value="PhnB-like"/>
</dbReference>
<proteinExistence type="predicted"/>
<name>D7CUV3_TRURR</name>
<sequence length="148" mass="16054">MKAVHPYLNFSGNTEEAFAFYQSVFGGEVFGVMRFRDFPDNAMNVPEGDLDKIAHIALPLGQGTVLMGTDALSSLGQTLRMGNNAYIYLEADSAEEAQGLFSALAEGGHTEMPLQRVEWAERYGVCTDKFGVQWMVGYTGDAGQAAAQ</sequence>
<dbReference type="InterPro" id="IPR004360">
    <property type="entry name" value="Glyas_Fos-R_dOase_dom"/>
</dbReference>
<evidence type="ECO:0000313" key="3">
    <source>
        <dbReference type="Proteomes" id="UP000000379"/>
    </source>
</evidence>
<evidence type="ECO:0000259" key="1">
    <source>
        <dbReference type="Pfam" id="PF00903"/>
    </source>
</evidence>
<dbReference type="InterPro" id="IPR029068">
    <property type="entry name" value="Glyas_Bleomycin-R_OHBP_Dase"/>
</dbReference>
<evidence type="ECO:0000313" key="2">
    <source>
        <dbReference type="EMBL" id="ADI14094.1"/>
    </source>
</evidence>
<feature type="domain" description="Glyoxalase/fosfomycin resistance/dioxygenase" evidence="1">
    <location>
        <begin position="10"/>
        <end position="136"/>
    </location>
</feature>
<dbReference type="Gene3D" id="3.10.180.10">
    <property type="entry name" value="2,3-Dihydroxybiphenyl 1,2-Dioxygenase, domain 1"/>
    <property type="match status" value="1"/>
</dbReference>
<dbReference type="AlphaFoldDB" id="D7CUV3"/>
<dbReference type="SUPFAM" id="SSF54593">
    <property type="entry name" value="Glyoxalase/Bleomycin resistance protein/Dihydroxybiphenyl dioxygenase"/>
    <property type="match status" value="1"/>
</dbReference>
<accession>D7CUV3</accession>
<dbReference type="RefSeq" id="WP_013177465.1">
    <property type="nucleotide sequence ID" value="NC_014221.1"/>
</dbReference>
<keyword evidence="3" id="KW-1185">Reference proteome</keyword>
<dbReference type="OrthoDB" id="9795306at2"/>
<dbReference type="CDD" id="cd06588">
    <property type="entry name" value="PhnB_like"/>
    <property type="match status" value="1"/>
</dbReference>
<reference evidence="3" key="1">
    <citation type="submission" date="2010-05" db="EMBL/GenBank/DDBJ databases">
        <title>The complete genome of Truepera radiovictris DSM 17093.</title>
        <authorList>
            <consortium name="US DOE Joint Genome Institute (JGI-PGF)"/>
            <person name="Lucas S."/>
            <person name="Copeland A."/>
            <person name="Lapidus A."/>
            <person name="Glavina del Rio T."/>
            <person name="Dalin E."/>
            <person name="Tice H."/>
            <person name="Bruce D."/>
            <person name="Goodwin L."/>
            <person name="Pitluck S."/>
            <person name="Kyrpides N."/>
            <person name="Mavromatis K."/>
            <person name="Ovchinnikova G."/>
            <person name="Munk A.C."/>
            <person name="Detter J.C."/>
            <person name="Han C."/>
            <person name="Tapia R."/>
            <person name="Land M."/>
            <person name="Hauser L."/>
            <person name="Markowitz V."/>
            <person name="Cheng J.-F."/>
            <person name="Hugenholtz P."/>
            <person name="Woyke T."/>
            <person name="Wu D."/>
            <person name="Tindall B."/>
            <person name="Pomrenke H.G."/>
            <person name="Brambilla E."/>
            <person name="Klenk H.-P."/>
            <person name="Eisen J.A."/>
        </authorList>
    </citation>
    <scope>NUCLEOTIDE SEQUENCE [LARGE SCALE GENOMIC DNA]</scope>
    <source>
        <strain evidence="3">DSM 17093 / CIP 108686 / LMG 22925 / RQ-24</strain>
    </source>
</reference>
<dbReference type="HOGENOM" id="CLU_046006_17_2_0"/>
<dbReference type="EMBL" id="CP002049">
    <property type="protein sequence ID" value="ADI14094.1"/>
    <property type="molecule type" value="Genomic_DNA"/>
</dbReference>
<dbReference type="KEGG" id="tra:Trad_0965"/>
<organism evidence="2 3">
    <name type="scientific">Truepera radiovictrix (strain DSM 17093 / CIP 108686 / LMG 22925 / RQ-24)</name>
    <dbReference type="NCBI Taxonomy" id="649638"/>
    <lineage>
        <taxon>Bacteria</taxon>
        <taxon>Thermotogati</taxon>
        <taxon>Deinococcota</taxon>
        <taxon>Deinococci</taxon>
        <taxon>Trueperales</taxon>
        <taxon>Trueperaceae</taxon>
        <taxon>Truepera</taxon>
    </lineage>
</organism>
<protein>
    <submittedName>
        <fullName evidence="2">Glyoxalase/bleomycin resistance protein/dioxygenase</fullName>
    </submittedName>
</protein>
<dbReference type="eggNOG" id="COG2764">
    <property type="taxonomic scope" value="Bacteria"/>
</dbReference>
<dbReference type="PANTHER" id="PTHR33990">
    <property type="entry name" value="PROTEIN YJDN-RELATED"/>
    <property type="match status" value="1"/>
</dbReference>
<dbReference type="PANTHER" id="PTHR33990:SF1">
    <property type="entry name" value="PROTEIN YJDN"/>
    <property type="match status" value="1"/>
</dbReference>
<dbReference type="Pfam" id="PF00903">
    <property type="entry name" value="Glyoxalase"/>
    <property type="match status" value="1"/>
</dbReference>
<reference evidence="2 3" key="2">
    <citation type="journal article" date="2011" name="Stand. Genomic Sci.">
        <title>Complete genome sequence of Truepera radiovictrix type strain (RQ-24).</title>
        <authorList>
            <person name="Ivanova N."/>
            <person name="Rohde C."/>
            <person name="Munk C."/>
            <person name="Nolan M."/>
            <person name="Lucas S."/>
            <person name="Del Rio T.G."/>
            <person name="Tice H."/>
            <person name="Deshpande S."/>
            <person name="Cheng J.F."/>
            <person name="Tapia R."/>
            <person name="Han C."/>
            <person name="Goodwin L."/>
            <person name="Pitluck S."/>
            <person name="Liolios K."/>
            <person name="Mavromatis K."/>
            <person name="Mikhailova N."/>
            <person name="Pati A."/>
            <person name="Chen A."/>
            <person name="Palaniappan K."/>
            <person name="Land M."/>
            <person name="Hauser L."/>
            <person name="Chang Y.J."/>
            <person name="Jeffries C.D."/>
            <person name="Brambilla E."/>
            <person name="Rohde M."/>
            <person name="Goker M."/>
            <person name="Tindall B.J."/>
            <person name="Woyke T."/>
            <person name="Bristow J."/>
            <person name="Eisen J.A."/>
            <person name="Markowitz V."/>
            <person name="Hugenholtz P."/>
            <person name="Kyrpides N.C."/>
            <person name="Klenk H.P."/>
            <person name="Lapidus A."/>
        </authorList>
    </citation>
    <scope>NUCLEOTIDE SEQUENCE [LARGE SCALE GENOMIC DNA]</scope>
    <source>
        <strain evidence="3">DSM 17093 / CIP 108686 / LMG 22925 / RQ-24</strain>
    </source>
</reference>
<gene>
    <name evidence="2" type="ordered locus">Trad_0965</name>
</gene>
<dbReference type="STRING" id="649638.Trad_0965"/>
<dbReference type="Proteomes" id="UP000000379">
    <property type="component" value="Chromosome"/>
</dbReference>